<organism evidence="1 2">
    <name type="scientific">Streptacidiphilus jiangxiensis</name>
    <dbReference type="NCBI Taxonomy" id="235985"/>
    <lineage>
        <taxon>Bacteria</taxon>
        <taxon>Bacillati</taxon>
        <taxon>Actinomycetota</taxon>
        <taxon>Actinomycetes</taxon>
        <taxon>Kitasatosporales</taxon>
        <taxon>Streptomycetaceae</taxon>
        <taxon>Streptacidiphilus</taxon>
    </lineage>
</organism>
<dbReference type="eggNOG" id="COG3861">
    <property type="taxonomic scope" value="Bacteria"/>
</dbReference>
<accession>A0A1H7QVT3</accession>
<evidence type="ECO:0000313" key="2">
    <source>
        <dbReference type="Proteomes" id="UP000183015"/>
    </source>
</evidence>
<dbReference type="STRING" id="235985.SAMN05414137_109229"/>
<dbReference type="Proteomes" id="UP000183015">
    <property type="component" value="Unassembled WGS sequence"/>
</dbReference>
<dbReference type="GO" id="GO:0030077">
    <property type="term" value="C:plasma membrane light-harvesting complex"/>
    <property type="evidence" value="ECO:0007669"/>
    <property type="project" value="InterPro"/>
</dbReference>
<dbReference type="EMBL" id="FOAZ01000009">
    <property type="protein sequence ID" value="SEL51735.1"/>
    <property type="molecule type" value="Genomic_DNA"/>
</dbReference>
<gene>
    <name evidence="1" type="ORF">SAMN05414137_109229</name>
</gene>
<dbReference type="Gene3D" id="3.90.50.10">
    <property type="entry name" value="Photosynthetic Reaction Center, subunit H, domain 2"/>
    <property type="match status" value="1"/>
</dbReference>
<protein>
    <recommendedName>
        <fullName evidence="3">PRC-barrel domain-containing protein</fullName>
    </recommendedName>
</protein>
<dbReference type="AlphaFoldDB" id="A0A1H7QVT3"/>
<reference evidence="2" key="1">
    <citation type="submission" date="2016-10" db="EMBL/GenBank/DDBJ databases">
        <authorList>
            <person name="Varghese N."/>
        </authorList>
    </citation>
    <scope>NUCLEOTIDE SEQUENCE [LARGE SCALE GENOMIC DNA]</scope>
    <source>
        <strain evidence="2">DSM 45096 / BCRC 16803 / CGMCC 4.1857 / CIP 109030 / JCM 12277 / KCTC 19219 / NBRC 100920 / 33214</strain>
    </source>
</reference>
<name>A0A1H7QVT3_STRJI</name>
<evidence type="ECO:0008006" key="3">
    <source>
        <dbReference type="Google" id="ProtNLM"/>
    </source>
</evidence>
<dbReference type="GO" id="GO:0019684">
    <property type="term" value="P:photosynthesis, light reaction"/>
    <property type="evidence" value="ECO:0007669"/>
    <property type="project" value="InterPro"/>
</dbReference>
<dbReference type="InterPro" id="IPR014747">
    <property type="entry name" value="Bac_photo_RC_H_C"/>
</dbReference>
<proteinExistence type="predicted"/>
<evidence type="ECO:0000313" key="1">
    <source>
        <dbReference type="EMBL" id="SEL51735.1"/>
    </source>
</evidence>
<dbReference type="InterPro" id="IPR011033">
    <property type="entry name" value="PRC_barrel-like_sf"/>
</dbReference>
<sequence length="141" mass="15393">MPGGSAGRRLEGAVSEGTGSMNGRVWGFREGTGFGDDIDLVGFHVEALDGRIGRIIHVSSDGPSASYVVVDIGRWHFGKHVVLPAGAVSRVDAEQETVFVDRTRQEIKDAPEPKQLFRHPEDDYLDRLGGYYGKFYADGKV</sequence>
<keyword evidence="2" id="KW-1185">Reference proteome</keyword>
<dbReference type="SUPFAM" id="SSF50346">
    <property type="entry name" value="PRC-barrel domain"/>
    <property type="match status" value="1"/>
</dbReference>